<gene>
    <name evidence="2" type="ORF">Vse01_07210</name>
</gene>
<evidence type="ECO:0000313" key="3">
    <source>
        <dbReference type="Proteomes" id="UP000607311"/>
    </source>
</evidence>
<feature type="domain" description="Methyltransferase" evidence="1">
    <location>
        <begin position="50"/>
        <end position="124"/>
    </location>
</feature>
<dbReference type="Pfam" id="PF13649">
    <property type="entry name" value="Methyltransf_25"/>
    <property type="match status" value="1"/>
</dbReference>
<dbReference type="InterPro" id="IPR050723">
    <property type="entry name" value="CFA/CMAS"/>
</dbReference>
<dbReference type="SUPFAM" id="SSF53335">
    <property type="entry name" value="S-adenosyl-L-methionine-dependent methyltransferases"/>
    <property type="match status" value="1"/>
</dbReference>
<proteinExistence type="predicted"/>
<dbReference type="PANTHER" id="PTHR43667">
    <property type="entry name" value="CYCLOPROPANE-FATTY-ACYL-PHOSPHOLIPID SYNTHASE"/>
    <property type="match status" value="1"/>
</dbReference>
<dbReference type="EMBL" id="BOPD01000006">
    <property type="protein sequence ID" value="GIJ31573.1"/>
    <property type="molecule type" value="Genomic_DNA"/>
</dbReference>
<protein>
    <recommendedName>
        <fullName evidence="1">Methyltransferase domain-containing protein</fullName>
    </recommendedName>
</protein>
<dbReference type="CDD" id="cd02440">
    <property type="entry name" value="AdoMet_MTases"/>
    <property type="match status" value="1"/>
</dbReference>
<dbReference type="PANTHER" id="PTHR43667:SF2">
    <property type="entry name" value="FATTY ACID C-METHYL TRANSFERASE"/>
    <property type="match status" value="1"/>
</dbReference>
<name>A0A9W5UNK8_9ACTN</name>
<evidence type="ECO:0000313" key="2">
    <source>
        <dbReference type="EMBL" id="GIJ31573.1"/>
    </source>
</evidence>
<accession>A0A9W5UNK8</accession>
<reference evidence="2" key="1">
    <citation type="submission" date="2021-01" db="EMBL/GenBank/DDBJ databases">
        <title>Whole genome shotgun sequence of Verrucosispora sediminis NBRC 107745.</title>
        <authorList>
            <person name="Komaki H."/>
            <person name="Tamura T."/>
        </authorList>
    </citation>
    <scope>NUCLEOTIDE SEQUENCE</scope>
    <source>
        <strain evidence="2">NBRC 107745</strain>
    </source>
</reference>
<keyword evidence="3" id="KW-1185">Reference proteome</keyword>
<organism evidence="2 3">
    <name type="scientific">Micromonospora sediminimaris</name>
    <dbReference type="NCBI Taxonomy" id="547162"/>
    <lineage>
        <taxon>Bacteria</taxon>
        <taxon>Bacillati</taxon>
        <taxon>Actinomycetota</taxon>
        <taxon>Actinomycetes</taxon>
        <taxon>Micromonosporales</taxon>
        <taxon>Micromonosporaceae</taxon>
        <taxon>Micromonospora</taxon>
    </lineage>
</organism>
<dbReference type="InterPro" id="IPR029063">
    <property type="entry name" value="SAM-dependent_MTases_sf"/>
</dbReference>
<comment type="caution">
    <text evidence="2">The sequence shown here is derived from an EMBL/GenBank/DDBJ whole genome shotgun (WGS) entry which is preliminary data.</text>
</comment>
<dbReference type="InterPro" id="IPR041698">
    <property type="entry name" value="Methyltransf_25"/>
</dbReference>
<sequence>MRVAKADQAMAWNGPEGAHWAEHHDRREDLDDALLDRLFRLADIGPTDVVLDIGCGTGRTTRRAARQCARGRAAGVDRSAPMLDRARAEAVREGLTNARFHQGDAPVYPFPRGRHDVVISRYDLGAGVRLSGRHWVVTARWQ</sequence>
<dbReference type="Proteomes" id="UP000607311">
    <property type="component" value="Unassembled WGS sequence"/>
</dbReference>
<evidence type="ECO:0000259" key="1">
    <source>
        <dbReference type="Pfam" id="PF13649"/>
    </source>
</evidence>
<dbReference type="AlphaFoldDB" id="A0A9W5UNK8"/>
<dbReference type="Gene3D" id="3.40.50.150">
    <property type="entry name" value="Vaccinia Virus protein VP39"/>
    <property type="match status" value="1"/>
</dbReference>